<dbReference type="NCBIfam" id="NF038196">
    <property type="entry name" value="ferrodoxin_EFR1"/>
    <property type="match status" value="1"/>
</dbReference>
<dbReference type="InterPro" id="IPR047964">
    <property type="entry name" value="EFR1-like"/>
</dbReference>
<comment type="caution">
    <text evidence="6">The sequence shown here is derived from an EMBL/GenBank/DDBJ whole genome shotgun (WGS) entry which is preliminary data.</text>
</comment>
<dbReference type="Proteomes" id="UP000823598">
    <property type="component" value="Unassembled WGS sequence"/>
</dbReference>
<evidence type="ECO:0000259" key="5">
    <source>
        <dbReference type="PROSITE" id="PS51379"/>
    </source>
</evidence>
<dbReference type="InterPro" id="IPR017900">
    <property type="entry name" value="4Fe4S_Fe_S_CS"/>
</dbReference>
<gene>
    <name evidence="6" type="ORF">IAB88_00605</name>
</gene>
<evidence type="ECO:0000256" key="3">
    <source>
        <dbReference type="ARBA" id="ARBA00023004"/>
    </source>
</evidence>
<dbReference type="SUPFAM" id="SSF54862">
    <property type="entry name" value="4Fe-4S ferredoxins"/>
    <property type="match status" value="1"/>
</dbReference>
<accession>A0A9D9INY1</accession>
<evidence type="ECO:0000313" key="6">
    <source>
        <dbReference type="EMBL" id="MBO8475476.1"/>
    </source>
</evidence>
<reference evidence="6" key="1">
    <citation type="submission" date="2020-10" db="EMBL/GenBank/DDBJ databases">
        <authorList>
            <person name="Gilroy R."/>
        </authorList>
    </citation>
    <scope>NUCLEOTIDE SEQUENCE</scope>
    <source>
        <strain evidence="6">6919</strain>
    </source>
</reference>
<dbReference type="InterPro" id="IPR029039">
    <property type="entry name" value="Flavoprotein-like_sf"/>
</dbReference>
<dbReference type="GO" id="GO:0046872">
    <property type="term" value="F:metal ion binding"/>
    <property type="evidence" value="ECO:0007669"/>
    <property type="project" value="UniProtKB-KW"/>
</dbReference>
<proteinExistence type="predicted"/>
<feature type="domain" description="4Fe-4S ferredoxin-type" evidence="5">
    <location>
        <begin position="187"/>
        <end position="216"/>
    </location>
</feature>
<dbReference type="Gene3D" id="3.30.70.20">
    <property type="match status" value="1"/>
</dbReference>
<sequence>MILYFSATGNSRYVAEQLAAATGDIRLTDMRTISDGKLRFSISAGEPVGFVFPVHSWGMPKGLPELVSSLRFDGYSPESNYCYMACSCGDDAGLTFTQWMKCAGNAGLRGDAGYSVFMPNTYVLLPGFDTDDEATVTKKLQEAPLKIAEIAGMIARRERGDHTFHGSFSHFKSRIIYPAFMRMITDKPFHTDPEKCTGCGRCAAVCPTHNIVIADGRPQWQGNCINCLACYHHCPTKSIGYGKKTRQKGQYHFK</sequence>
<name>A0A9D9INY1_9BACT</name>
<dbReference type="PROSITE" id="PS51379">
    <property type="entry name" value="4FE4S_FER_2"/>
    <property type="match status" value="2"/>
</dbReference>
<evidence type="ECO:0000256" key="1">
    <source>
        <dbReference type="ARBA" id="ARBA00022485"/>
    </source>
</evidence>
<dbReference type="PANTHER" id="PTHR24960">
    <property type="entry name" value="PHOTOSYSTEM I IRON-SULFUR CENTER-RELATED"/>
    <property type="match status" value="1"/>
</dbReference>
<dbReference type="EMBL" id="JADIMC010000010">
    <property type="protein sequence ID" value="MBO8475476.1"/>
    <property type="molecule type" value="Genomic_DNA"/>
</dbReference>
<dbReference type="PANTHER" id="PTHR24960:SF79">
    <property type="entry name" value="PHOTOSYSTEM I IRON-SULFUR CENTER"/>
    <property type="match status" value="1"/>
</dbReference>
<evidence type="ECO:0000256" key="2">
    <source>
        <dbReference type="ARBA" id="ARBA00022723"/>
    </source>
</evidence>
<evidence type="ECO:0000256" key="4">
    <source>
        <dbReference type="ARBA" id="ARBA00023014"/>
    </source>
</evidence>
<organism evidence="6 7">
    <name type="scientific">Candidatus Limisoma faecipullorum</name>
    <dbReference type="NCBI Taxonomy" id="2840854"/>
    <lineage>
        <taxon>Bacteria</taxon>
        <taxon>Pseudomonadati</taxon>
        <taxon>Bacteroidota</taxon>
        <taxon>Bacteroidia</taxon>
        <taxon>Bacteroidales</taxon>
        <taxon>Candidatus Limisoma</taxon>
    </lineage>
</organism>
<protein>
    <submittedName>
        <fullName evidence="6">EFR1 family ferrodoxin</fullName>
    </submittedName>
</protein>
<dbReference type="InterPro" id="IPR050157">
    <property type="entry name" value="PSI_iron-sulfur_center"/>
</dbReference>
<keyword evidence="2" id="KW-0479">Metal-binding</keyword>
<keyword evidence="3" id="KW-0408">Iron</keyword>
<dbReference type="Pfam" id="PF13187">
    <property type="entry name" value="Fer4_9"/>
    <property type="match status" value="1"/>
</dbReference>
<dbReference type="GO" id="GO:0051539">
    <property type="term" value="F:4 iron, 4 sulfur cluster binding"/>
    <property type="evidence" value="ECO:0007669"/>
    <property type="project" value="UniProtKB-KW"/>
</dbReference>
<dbReference type="SUPFAM" id="SSF52218">
    <property type="entry name" value="Flavoproteins"/>
    <property type="match status" value="1"/>
</dbReference>
<keyword evidence="1" id="KW-0004">4Fe-4S</keyword>
<feature type="domain" description="4Fe-4S ferredoxin-type" evidence="5">
    <location>
        <begin position="221"/>
        <end position="244"/>
    </location>
</feature>
<evidence type="ECO:0000313" key="7">
    <source>
        <dbReference type="Proteomes" id="UP000823598"/>
    </source>
</evidence>
<keyword evidence="4" id="KW-0411">Iron-sulfur</keyword>
<dbReference type="AlphaFoldDB" id="A0A9D9INY1"/>
<reference evidence="6" key="2">
    <citation type="journal article" date="2021" name="PeerJ">
        <title>Extensive microbial diversity within the chicken gut microbiome revealed by metagenomics and culture.</title>
        <authorList>
            <person name="Gilroy R."/>
            <person name="Ravi A."/>
            <person name="Getino M."/>
            <person name="Pursley I."/>
            <person name="Horton D.L."/>
            <person name="Alikhan N.F."/>
            <person name="Baker D."/>
            <person name="Gharbi K."/>
            <person name="Hall N."/>
            <person name="Watson M."/>
            <person name="Adriaenssens E.M."/>
            <person name="Foster-Nyarko E."/>
            <person name="Jarju S."/>
            <person name="Secka A."/>
            <person name="Antonio M."/>
            <person name="Oren A."/>
            <person name="Chaudhuri R.R."/>
            <person name="La Ragione R."/>
            <person name="Hildebrand F."/>
            <person name="Pallen M.J."/>
        </authorList>
    </citation>
    <scope>NUCLEOTIDE SEQUENCE</scope>
    <source>
        <strain evidence="6">6919</strain>
    </source>
</reference>
<dbReference type="PROSITE" id="PS00198">
    <property type="entry name" value="4FE4S_FER_1"/>
    <property type="match status" value="2"/>
</dbReference>
<dbReference type="InterPro" id="IPR017896">
    <property type="entry name" value="4Fe4S_Fe-S-bd"/>
</dbReference>